<dbReference type="Proteomes" id="UP001497516">
    <property type="component" value="Chromosome 1"/>
</dbReference>
<evidence type="ECO:0000313" key="1">
    <source>
        <dbReference type="EMBL" id="CAL1354519.1"/>
    </source>
</evidence>
<organism evidence="1 2">
    <name type="scientific">Linum trigynum</name>
    <dbReference type="NCBI Taxonomy" id="586398"/>
    <lineage>
        <taxon>Eukaryota</taxon>
        <taxon>Viridiplantae</taxon>
        <taxon>Streptophyta</taxon>
        <taxon>Embryophyta</taxon>
        <taxon>Tracheophyta</taxon>
        <taxon>Spermatophyta</taxon>
        <taxon>Magnoliopsida</taxon>
        <taxon>eudicotyledons</taxon>
        <taxon>Gunneridae</taxon>
        <taxon>Pentapetalae</taxon>
        <taxon>rosids</taxon>
        <taxon>fabids</taxon>
        <taxon>Malpighiales</taxon>
        <taxon>Linaceae</taxon>
        <taxon>Linum</taxon>
    </lineage>
</organism>
<accession>A0AAV2CDF3</accession>
<dbReference type="AlphaFoldDB" id="A0AAV2CDF3"/>
<protein>
    <submittedName>
        <fullName evidence="1">Uncharacterized protein</fullName>
    </submittedName>
</protein>
<name>A0AAV2CDF3_9ROSI</name>
<keyword evidence="2" id="KW-1185">Reference proteome</keyword>
<proteinExistence type="predicted"/>
<evidence type="ECO:0000313" key="2">
    <source>
        <dbReference type="Proteomes" id="UP001497516"/>
    </source>
</evidence>
<gene>
    <name evidence="1" type="ORF">LTRI10_LOCUS2323</name>
</gene>
<reference evidence="1 2" key="1">
    <citation type="submission" date="2024-04" db="EMBL/GenBank/DDBJ databases">
        <authorList>
            <person name="Fracassetti M."/>
        </authorList>
    </citation>
    <scope>NUCLEOTIDE SEQUENCE [LARGE SCALE GENOMIC DNA]</scope>
</reference>
<dbReference type="EMBL" id="OZ034813">
    <property type="protein sequence ID" value="CAL1354519.1"/>
    <property type="molecule type" value="Genomic_DNA"/>
</dbReference>
<sequence>MASDMPAHQMSLEMETLAIEERRRSRNYAAAAGAAAAAAAADAAGVDSVKMEKWRKKLRNHVPIMPEDALMDLLGPTMYRRETISRTEVHDAMWPKRGDDIKLYLAAMAASASSGPPPS</sequence>